<dbReference type="Proteomes" id="UP000435649">
    <property type="component" value="Unassembled WGS sequence"/>
</dbReference>
<evidence type="ECO:0000313" key="5">
    <source>
        <dbReference type="EMBL" id="MST98457.1"/>
    </source>
</evidence>
<sequence>MKKMNISDAELELLKELWVESPLTSRQLVDRLQMRTQWGEPTIKTLLLRLLRKKAVKRQSQGKSFLYSAAIRRDEYQYTVSRSVIDRLFDGLAGNFLTCLVRNESFRPGELEELRRLLDEKAAAQDEQQPE</sequence>
<gene>
    <name evidence="5" type="ORF">FYJ85_15555</name>
</gene>
<dbReference type="AlphaFoldDB" id="A0A844G3Z9"/>
<name>A0A844G3Z9_9BACT</name>
<comment type="similarity">
    <text evidence="1">Belongs to the BlaI transcriptional regulatory family.</text>
</comment>
<evidence type="ECO:0000256" key="3">
    <source>
        <dbReference type="ARBA" id="ARBA00023125"/>
    </source>
</evidence>
<dbReference type="PIRSF" id="PIRSF019455">
    <property type="entry name" value="CopR_AtkY"/>
    <property type="match status" value="1"/>
</dbReference>
<dbReference type="InterPro" id="IPR005650">
    <property type="entry name" value="BlaI_family"/>
</dbReference>
<proteinExistence type="inferred from homology"/>
<evidence type="ECO:0000256" key="2">
    <source>
        <dbReference type="ARBA" id="ARBA00023015"/>
    </source>
</evidence>
<reference evidence="5 6" key="1">
    <citation type="submission" date="2019-08" db="EMBL/GenBank/DDBJ databases">
        <title>In-depth cultivation of the pig gut microbiome towards novel bacterial diversity and tailored functional studies.</title>
        <authorList>
            <person name="Wylensek D."/>
            <person name="Hitch T.C.A."/>
            <person name="Clavel T."/>
        </authorList>
    </citation>
    <scope>NUCLEOTIDE SEQUENCE [LARGE SCALE GENOMIC DNA]</scope>
    <source>
        <strain evidence="5 6">BBE-744-WT-12</strain>
    </source>
</reference>
<keyword evidence="4" id="KW-0804">Transcription</keyword>
<dbReference type="Gene3D" id="1.10.10.10">
    <property type="entry name" value="Winged helix-like DNA-binding domain superfamily/Winged helix DNA-binding domain"/>
    <property type="match status" value="1"/>
</dbReference>
<protein>
    <submittedName>
        <fullName evidence="5">CopY family transcriptional repressor</fullName>
    </submittedName>
</protein>
<dbReference type="Pfam" id="PF03965">
    <property type="entry name" value="Penicillinase_R"/>
    <property type="match status" value="1"/>
</dbReference>
<dbReference type="RefSeq" id="WP_154419446.1">
    <property type="nucleotide sequence ID" value="NZ_VUNS01000019.1"/>
</dbReference>
<dbReference type="GO" id="GO:0045892">
    <property type="term" value="P:negative regulation of DNA-templated transcription"/>
    <property type="evidence" value="ECO:0007669"/>
    <property type="project" value="InterPro"/>
</dbReference>
<comment type="caution">
    <text evidence="5">The sequence shown here is derived from an EMBL/GenBank/DDBJ whole genome shotgun (WGS) entry which is preliminary data.</text>
</comment>
<dbReference type="GO" id="GO:0003677">
    <property type="term" value="F:DNA binding"/>
    <property type="evidence" value="ECO:0007669"/>
    <property type="project" value="UniProtKB-KW"/>
</dbReference>
<accession>A0A844G3Z9</accession>
<dbReference type="SUPFAM" id="SSF46785">
    <property type="entry name" value="Winged helix' DNA-binding domain"/>
    <property type="match status" value="1"/>
</dbReference>
<keyword evidence="2" id="KW-0805">Transcription regulation</keyword>
<evidence type="ECO:0000256" key="4">
    <source>
        <dbReference type="ARBA" id="ARBA00023163"/>
    </source>
</evidence>
<dbReference type="InterPro" id="IPR036388">
    <property type="entry name" value="WH-like_DNA-bd_sf"/>
</dbReference>
<keyword evidence="6" id="KW-1185">Reference proteome</keyword>
<dbReference type="InterPro" id="IPR036390">
    <property type="entry name" value="WH_DNA-bd_sf"/>
</dbReference>
<evidence type="ECO:0000313" key="6">
    <source>
        <dbReference type="Proteomes" id="UP000435649"/>
    </source>
</evidence>
<dbReference type="EMBL" id="VUNS01000019">
    <property type="protein sequence ID" value="MST98457.1"/>
    <property type="molecule type" value="Genomic_DNA"/>
</dbReference>
<dbReference type="Gene3D" id="1.10.4040.10">
    <property type="entry name" value="Penicillinase repressor domain"/>
    <property type="match status" value="1"/>
</dbReference>
<keyword evidence="3" id="KW-0238">DNA-binding</keyword>
<organism evidence="5 6">
    <name type="scientific">Victivallis lenta</name>
    <dbReference type="NCBI Taxonomy" id="2606640"/>
    <lineage>
        <taxon>Bacteria</taxon>
        <taxon>Pseudomonadati</taxon>
        <taxon>Lentisphaerota</taxon>
        <taxon>Lentisphaeria</taxon>
        <taxon>Victivallales</taxon>
        <taxon>Victivallaceae</taxon>
        <taxon>Victivallis</taxon>
    </lineage>
</organism>
<evidence type="ECO:0000256" key="1">
    <source>
        <dbReference type="ARBA" id="ARBA00011046"/>
    </source>
</evidence>